<dbReference type="PANTHER" id="PTHR30329">
    <property type="entry name" value="STATOR ELEMENT OF FLAGELLAR MOTOR COMPLEX"/>
    <property type="match status" value="1"/>
</dbReference>
<evidence type="ECO:0000256" key="3">
    <source>
        <dbReference type="ARBA" id="ARBA00023136"/>
    </source>
</evidence>
<dbReference type="InterPro" id="IPR050330">
    <property type="entry name" value="Bact_OuterMem_StrucFunc"/>
</dbReference>
<sequence>MEMAVDSNVAPIIIKRKKVSGGDGHHGGAWKVAYADFVTAMMAFFLLMWLLNATTEKQRKGLADYFSPTVAISRVSGGGDGSLGGDSVFSENTLPRVGTGATSLRPMAQNRASGAMTPSAESDDGAGNDEAFREVEELLMGRGGESMVDDGLLRHIVTRVTDEGLVVELFETAEARLFTPDGDPTELLRSLAGVIVRVSGMVKNPLAIEGHVSAYPVVLARDPSWEVSSDHADSFRRLLLADGLPKTRVSRVTAHADREPAERNPMDPRNTRLEIVFLRKG</sequence>
<feature type="domain" description="Motility protein B-like N-terminal" evidence="6">
    <location>
        <begin position="16"/>
        <end position="68"/>
    </location>
</feature>
<evidence type="ECO:0000256" key="4">
    <source>
        <dbReference type="SAM" id="MobiDB-lite"/>
    </source>
</evidence>
<evidence type="ECO:0000256" key="2">
    <source>
        <dbReference type="ARBA" id="ARBA00022692"/>
    </source>
</evidence>
<feature type="transmembrane region" description="Helical" evidence="5">
    <location>
        <begin position="32"/>
        <end position="51"/>
    </location>
</feature>
<dbReference type="Gene3D" id="3.30.1330.60">
    <property type="entry name" value="OmpA-like domain"/>
    <property type="match status" value="1"/>
</dbReference>
<evidence type="ECO:0000259" key="6">
    <source>
        <dbReference type="Pfam" id="PF13677"/>
    </source>
</evidence>
<accession>A0A1U7D3D1</accession>
<dbReference type="InterPro" id="IPR036737">
    <property type="entry name" value="OmpA-like_sf"/>
</dbReference>
<dbReference type="KEGG" id="tpro:Ga0080559_TMP1881"/>
<dbReference type="InterPro" id="IPR025713">
    <property type="entry name" value="MotB-like_N_dom"/>
</dbReference>
<organism evidence="7 8">
    <name type="scientific">Salipiger profundus</name>
    <dbReference type="NCBI Taxonomy" id="1229727"/>
    <lineage>
        <taxon>Bacteria</taxon>
        <taxon>Pseudomonadati</taxon>
        <taxon>Pseudomonadota</taxon>
        <taxon>Alphaproteobacteria</taxon>
        <taxon>Rhodobacterales</taxon>
        <taxon>Roseobacteraceae</taxon>
        <taxon>Salipiger</taxon>
    </lineage>
</organism>
<keyword evidence="2 5" id="KW-0812">Transmembrane</keyword>
<dbReference type="Pfam" id="PF13677">
    <property type="entry name" value="MotB_plug"/>
    <property type="match status" value="1"/>
</dbReference>
<proteinExistence type="predicted"/>
<evidence type="ECO:0000313" key="8">
    <source>
        <dbReference type="Proteomes" id="UP000186559"/>
    </source>
</evidence>
<feature type="compositionally biased region" description="Basic and acidic residues" evidence="4">
    <location>
        <begin position="254"/>
        <end position="270"/>
    </location>
</feature>
<comment type="subcellular location">
    <subcellularLocation>
        <location evidence="1">Membrane</location>
    </subcellularLocation>
</comment>
<dbReference type="Proteomes" id="UP000186559">
    <property type="component" value="Chromosome"/>
</dbReference>
<evidence type="ECO:0000256" key="5">
    <source>
        <dbReference type="SAM" id="Phobius"/>
    </source>
</evidence>
<dbReference type="GO" id="GO:0016020">
    <property type="term" value="C:membrane"/>
    <property type="evidence" value="ECO:0007669"/>
    <property type="project" value="UniProtKB-SubCell"/>
</dbReference>
<evidence type="ECO:0000313" key="7">
    <source>
        <dbReference type="EMBL" id="APX22677.1"/>
    </source>
</evidence>
<gene>
    <name evidence="7" type="ORF">Ga0080559_TMP1881</name>
</gene>
<reference evidence="7 8" key="1">
    <citation type="submission" date="2016-03" db="EMBL/GenBank/DDBJ databases">
        <title>Deep-sea bacteria in the southern Pacific.</title>
        <authorList>
            <person name="Tang K."/>
        </authorList>
    </citation>
    <scope>NUCLEOTIDE SEQUENCE [LARGE SCALE GENOMIC DNA]</scope>
    <source>
        <strain evidence="7 8">JLT2016</strain>
    </source>
</reference>
<dbReference type="PANTHER" id="PTHR30329:SF21">
    <property type="entry name" value="LIPOPROTEIN YIAD-RELATED"/>
    <property type="match status" value="1"/>
</dbReference>
<name>A0A1U7D3D1_9RHOB</name>
<dbReference type="EMBL" id="CP014796">
    <property type="protein sequence ID" value="APX22677.1"/>
    <property type="molecule type" value="Genomic_DNA"/>
</dbReference>
<feature type="region of interest" description="Disordered" evidence="4">
    <location>
        <begin position="251"/>
        <end position="270"/>
    </location>
</feature>
<dbReference type="SUPFAM" id="SSF103088">
    <property type="entry name" value="OmpA-like"/>
    <property type="match status" value="1"/>
</dbReference>
<keyword evidence="5" id="KW-1133">Transmembrane helix</keyword>
<protein>
    <submittedName>
        <fullName evidence="7">Chemotaxis protein MotB</fullName>
    </submittedName>
</protein>
<keyword evidence="8" id="KW-1185">Reference proteome</keyword>
<evidence type="ECO:0000256" key="1">
    <source>
        <dbReference type="ARBA" id="ARBA00004370"/>
    </source>
</evidence>
<dbReference type="AlphaFoldDB" id="A0A1U7D3D1"/>
<keyword evidence="3 5" id="KW-0472">Membrane</keyword>
<dbReference type="STRING" id="1229727.Ga0080559_TMP1881"/>